<dbReference type="RefSeq" id="WP_092596297.1">
    <property type="nucleotide sequence ID" value="NZ_FNFI01000004.1"/>
</dbReference>
<gene>
    <name evidence="3" type="ORF">SAMN05216187_10478</name>
</gene>
<dbReference type="InterPro" id="IPR051396">
    <property type="entry name" value="Bact_Antivir_Def_Nuclease"/>
</dbReference>
<keyword evidence="3" id="KW-0255">Endonuclease</keyword>
<dbReference type="Gene3D" id="3.40.50.300">
    <property type="entry name" value="P-loop containing nucleotide triphosphate hydrolases"/>
    <property type="match status" value="1"/>
</dbReference>
<dbReference type="CDD" id="cd01026">
    <property type="entry name" value="TOPRIM_OLD"/>
    <property type="match status" value="1"/>
</dbReference>
<dbReference type="GO" id="GO:0004519">
    <property type="term" value="F:endonuclease activity"/>
    <property type="evidence" value="ECO:0007669"/>
    <property type="project" value="UniProtKB-KW"/>
</dbReference>
<feature type="domain" description="Endonuclease GajA/Old nuclease/RecF-like AAA" evidence="1">
    <location>
        <begin position="1"/>
        <end position="317"/>
    </location>
</feature>
<keyword evidence="3" id="KW-0540">Nuclease</keyword>
<evidence type="ECO:0000313" key="4">
    <source>
        <dbReference type="Proteomes" id="UP000242700"/>
    </source>
</evidence>
<dbReference type="Proteomes" id="UP000242700">
    <property type="component" value="Unassembled WGS sequence"/>
</dbReference>
<dbReference type="OrthoDB" id="308933at2"/>
<dbReference type="InterPro" id="IPR034139">
    <property type="entry name" value="TOPRIM_OLD"/>
</dbReference>
<name>A0A1G8YE24_9STAP</name>
<dbReference type="SUPFAM" id="SSF52540">
    <property type="entry name" value="P-loop containing nucleoside triphosphate hydrolases"/>
    <property type="match status" value="1"/>
</dbReference>
<sequence length="526" mass="60898">MIEKIVLKNFKQFKNQEIPFNPGRNVLIGENGVGKSTVLLAISTVLSGSYSTIEKYGIHSLFNKETITEFLNSDKKYEDLPIVEVELFLDQSIQNHEINGKHNSTQKELNGLKLKFSPDDEFSEQIRFSLSETEIFPFEYYKVEFRTFSKKSYNSYKKYSGFLRYAYLDATKVNSAYAMKDYVKRIYESKADASKRHRINNEYRNVTNDFSNKLYNEFQLEKKNEVSIKLDDSGNTSFQQNIIAEKAGISIQELGQGERMFINTEFMLTTSAAESSIILIEEPESHLSHVNMHKLIDKMIETESEKQTFIATHSNMITARLDLHNAIFLTEDNFIKLDDLNKDTTKFFQKAPNHNILDFILSSKAILVEGDAEYILLNEFYKVIQGTEPHSDDISIISCGGKTFKRYIEIADLLNKKVAIITDNDKDYANNINENYGDLPKNIKVFADLEDENYTFEVCLYNENKEFLERYLKNTNMSNGVQAFMLNNKAEAAFRILQLFINDNEETDINKFTIPKYIEDAIKWLP</sequence>
<reference evidence="4" key="1">
    <citation type="submission" date="2016-10" db="EMBL/GenBank/DDBJ databases">
        <authorList>
            <person name="Varghese N."/>
            <person name="Submissions S."/>
        </authorList>
    </citation>
    <scope>NUCLEOTIDE SEQUENCE [LARGE SCALE GENOMIC DNA]</scope>
    <source>
        <strain evidence="4">CGMCC 1.8911</strain>
    </source>
</reference>
<keyword evidence="3" id="KW-0378">Hydrolase</keyword>
<protein>
    <submittedName>
        <fullName evidence="3">Predicted ATP-dependent endonuclease of the OLD family, contains P-loop ATPase and TOPRIM domains</fullName>
    </submittedName>
</protein>
<accession>A0A1G8YE24</accession>
<dbReference type="InterPro" id="IPR041685">
    <property type="entry name" value="AAA_GajA/Old/RecF-like"/>
</dbReference>
<organism evidence="3 4">
    <name type="scientific">Jeotgalicoccus aerolatus</name>
    <dbReference type="NCBI Taxonomy" id="709510"/>
    <lineage>
        <taxon>Bacteria</taxon>
        <taxon>Bacillati</taxon>
        <taxon>Bacillota</taxon>
        <taxon>Bacilli</taxon>
        <taxon>Bacillales</taxon>
        <taxon>Staphylococcaceae</taxon>
        <taxon>Jeotgalicoccus</taxon>
    </lineage>
</organism>
<evidence type="ECO:0000313" key="3">
    <source>
        <dbReference type="EMBL" id="SDK00961.1"/>
    </source>
</evidence>
<dbReference type="AlphaFoldDB" id="A0A1G8YE24"/>
<dbReference type="Pfam" id="PF13175">
    <property type="entry name" value="AAA_15"/>
    <property type="match status" value="1"/>
</dbReference>
<dbReference type="STRING" id="586411.SAMN05216187_10478"/>
<dbReference type="InterPro" id="IPR027417">
    <property type="entry name" value="P-loop_NTPase"/>
</dbReference>
<evidence type="ECO:0000259" key="1">
    <source>
        <dbReference type="Pfam" id="PF13175"/>
    </source>
</evidence>
<dbReference type="PANTHER" id="PTHR43581">
    <property type="entry name" value="ATP/GTP PHOSPHATASE"/>
    <property type="match status" value="1"/>
</dbReference>
<dbReference type="EMBL" id="FNFI01000004">
    <property type="protein sequence ID" value="SDK00961.1"/>
    <property type="molecule type" value="Genomic_DNA"/>
</dbReference>
<dbReference type="PANTHER" id="PTHR43581:SF4">
    <property type="entry name" value="ATP_GTP PHOSPHATASE"/>
    <property type="match status" value="1"/>
</dbReference>
<proteinExistence type="predicted"/>
<feature type="domain" description="OLD protein-like TOPRIM" evidence="2">
    <location>
        <begin position="361"/>
        <end position="425"/>
    </location>
</feature>
<evidence type="ECO:0000259" key="2">
    <source>
        <dbReference type="Pfam" id="PF20469"/>
    </source>
</evidence>
<dbReference type="Pfam" id="PF20469">
    <property type="entry name" value="OLD-like_TOPRIM"/>
    <property type="match status" value="1"/>
</dbReference>